<reference evidence="2 3" key="1">
    <citation type="journal article" date="2021" name="Elife">
        <title>Chloroplast acquisition without the gene transfer in kleptoplastic sea slugs, Plakobranchus ocellatus.</title>
        <authorList>
            <person name="Maeda T."/>
            <person name="Takahashi S."/>
            <person name="Yoshida T."/>
            <person name="Shimamura S."/>
            <person name="Takaki Y."/>
            <person name="Nagai Y."/>
            <person name="Toyoda A."/>
            <person name="Suzuki Y."/>
            <person name="Arimoto A."/>
            <person name="Ishii H."/>
            <person name="Satoh N."/>
            <person name="Nishiyama T."/>
            <person name="Hasebe M."/>
            <person name="Maruyama T."/>
            <person name="Minagawa J."/>
            <person name="Obokata J."/>
            <person name="Shigenobu S."/>
        </authorList>
    </citation>
    <scope>NUCLEOTIDE SEQUENCE [LARGE SCALE GENOMIC DNA]</scope>
</reference>
<keyword evidence="3" id="KW-1185">Reference proteome</keyword>
<sequence>MFNIRYRTSSRISLLHSSEQPVGVYTAKSCLRQRKGDKEENRSEQSCCPQQSDLRLLAPASGQGAGSGVRTLDRRVAADLRADSLTTVPPTPPTTQASTPPFGRRSEPAEWAAPDSLHLDVEVSRQIGKAPCPFVFLSLRACQGPGIFYRIRYFLF</sequence>
<dbReference type="AlphaFoldDB" id="A0AAV4B900"/>
<dbReference type="Proteomes" id="UP000735302">
    <property type="component" value="Unassembled WGS sequence"/>
</dbReference>
<proteinExistence type="predicted"/>
<comment type="caution">
    <text evidence="2">The sequence shown here is derived from an EMBL/GenBank/DDBJ whole genome shotgun (WGS) entry which is preliminary data.</text>
</comment>
<evidence type="ECO:0000256" key="1">
    <source>
        <dbReference type="SAM" id="MobiDB-lite"/>
    </source>
</evidence>
<protein>
    <submittedName>
        <fullName evidence="2">Uncharacterized protein</fullName>
    </submittedName>
</protein>
<dbReference type="EMBL" id="BLXT01004610">
    <property type="protein sequence ID" value="GFO15672.1"/>
    <property type="molecule type" value="Genomic_DNA"/>
</dbReference>
<name>A0AAV4B900_9GAST</name>
<organism evidence="2 3">
    <name type="scientific">Plakobranchus ocellatus</name>
    <dbReference type="NCBI Taxonomy" id="259542"/>
    <lineage>
        <taxon>Eukaryota</taxon>
        <taxon>Metazoa</taxon>
        <taxon>Spiralia</taxon>
        <taxon>Lophotrochozoa</taxon>
        <taxon>Mollusca</taxon>
        <taxon>Gastropoda</taxon>
        <taxon>Heterobranchia</taxon>
        <taxon>Euthyneura</taxon>
        <taxon>Panpulmonata</taxon>
        <taxon>Sacoglossa</taxon>
        <taxon>Placobranchoidea</taxon>
        <taxon>Plakobranchidae</taxon>
        <taxon>Plakobranchus</taxon>
    </lineage>
</organism>
<accession>A0AAV4B900</accession>
<evidence type="ECO:0000313" key="3">
    <source>
        <dbReference type="Proteomes" id="UP000735302"/>
    </source>
</evidence>
<feature type="region of interest" description="Disordered" evidence="1">
    <location>
        <begin position="80"/>
        <end position="110"/>
    </location>
</feature>
<gene>
    <name evidence="2" type="ORF">PoB_004217700</name>
</gene>
<evidence type="ECO:0000313" key="2">
    <source>
        <dbReference type="EMBL" id="GFO15672.1"/>
    </source>
</evidence>